<comment type="caution">
    <text evidence="3">The sequence shown here is derived from an EMBL/GenBank/DDBJ whole genome shotgun (WGS) entry which is preliminary data.</text>
</comment>
<dbReference type="InterPro" id="IPR050721">
    <property type="entry name" value="Trk_Ktr_HKT_K-transport"/>
</dbReference>
<dbReference type="PROSITE" id="PS51202">
    <property type="entry name" value="RCK_C"/>
    <property type="match status" value="1"/>
</dbReference>
<dbReference type="InterPro" id="IPR003148">
    <property type="entry name" value="RCK_N"/>
</dbReference>
<gene>
    <name evidence="3" type="ORF">LY60_03578</name>
</gene>
<dbReference type="InterPro" id="IPR006037">
    <property type="entry name" value="RCK_C"/>
</dbReference>
<keyword evidence="4" id="KW-1185">Reference proteome</keyword>
<organism evidence="3 4">
    <name type="scientific">Sedimentibacter saalensis</name>
    <dbReference type="NCBI Taxonomy" id="130788"/>
    <lineage>
        <taxon>Bacteria</taxon>
        <taxon>Bacillati</taxon>
        <taxon>Bacillota</taxon>
        <taxon>Tissierellia</taxon>
        <taxon>Sedimentibacter</taxon>
    </lineage>
</organism>
<dbReference type="Pfam" id="PF02080">
    <property type="entry name" value="TrkA_C"/>
    <property type="match status" value="1"/>
</dbReference>
<sequence length="213" mass="23328">MKQIIVVGCGRFGSSVAKTLSKLGHDVMVVDQNPDIIKDISEYVAHAVQMDALDEPSFRTMGIRNFDVAVIAIGSDLEASIMATLIAKEAGVPTVIAKAMSEIHGKLLMKIGADKVIYPERDMGMRVAFGLVTPNILDVIEFSQDYSIIETVALEEWEQKSLKELNLSDMTIIAIKTGERINIVPSSDAVIKKDDIVVILGNNDNLKKISEKR</sequence>
<dbReference type="SUPFAM" id="SSF116726">
    <property type="entry name" value="TrkA C-terminal domain-like"/>
    <property type="match status" value="1"/>
</dbReference>
<evidence type="ECO:0000313" key="3">
    <source>
        <dbReference type="EMBL" id="TWH76949.1"/>
    </source>
</evidence>
<name>A0A562J0Z9_9FIRM</name>
<dbReference type="GO" id="GO:0006813">
    <property type="term" value="P:potassium ion transport"/>
    <property type="evidence" value="ECO:0007669"/>
    <property type="project" value="InterPro"/>
</dbReference>
<proteinExistence type="predicted"/>
<dbReference type="GO" id="GO:0008324">
    <property type="term" value="F:monoatomic cation transmembrane transporter activity"/>
    <property type="evidence" value="ECO:0007669"/>
    <property type="project" value="InterPro"/>
</dbReference>
<evidence type="ECO:0000313" key="4">
    <source>
        <dbReference type="Proteomes" id="UP000315343"/>
    </source>
</evidence>
<dbReference type="InterPro" id="IPR036291">
    <property type="entry name" value="NAD(P)-bd_dom_sf"/>
</dbReference>
<accession>A0A562J0Z9</accession>
<feature type="domain" description="RCK N-terminal" evidence="1">
    <location>
        <begin position="1"/>
        <end position="117"/>
    </location>
</feature>
<evidence type="ECO:0000259" key="1">
    <source>
        <dbReference type="PROSITE" id="PS51201"/>
    </source>
</evidence>
<dbReference type="AlphaFoldDB" id="A0A562J0Z9"/>
<protein>
    <submittedName>
        <fullName evidence="3">Trk system potassium uptake protein TrkA</fullName>
    </submittedName>
</protein>
<dbReference type="PROSITE" id="PS51201">
    <property type="entry name" value="RCK_N"/>
    <property type="match status" value="1"/>
</dbReference>
<dbReference type="SUPFAM" id="SSF51735">
    <property type="entry name" value="NAD(P)-binding Rossmann-fold domains"/>
    <property type="match status" value="1"/>
</dbReference>
<dbReference type="Gene3D" id="3.40.50.720">
    <property type="entry name" value="NAD(P)-binding Rossmann-like Domain"/>
    <property type="match status" value="1"/>
</dbReference>
<evidence type="ECO:0000259" key="2">
    <source>
        <dbReference type="PROSITE" id="PS51202"/>
    </source>
</evidence>
<dbReference type="Proteomes" id="UP000315343">
    <property type="component" value="Unassembled WGS sequence"/>
</dbReference>
<dbReference type="EMBL" id="VLKH01000015">
    <property type="protein sequence ID" value="TWH76949.1"/>
    <property type="molecule type" value="Genomic_DNA"/>
</dbReference>
<dbReference type="InterPro" id="IPR036721">
    <property type="entry name" value="RCK_C_sf"/>
</dbReference>
<feature type="domain" description="RCK C-terminal" evidence="2">
    <location>
        <begin position="137"/>
        <end position="213"/>
    </location>
</feature>
<dbReference type="RefSeq" id="WP_019229510.1">
    <property type="nucleotide sequence ID" value="NZ_JAYFNS010000041.1"/>
</dbReference>
<dbReference type="PANTHER" id="PTHR43833">
    <property type="entry name" value="POTASSIUM CHANNEL PROTEIN 2-RELATED-RELATED"/>
    <property type="match status" value="1"/>
</dbReference>
<dbReference type="PANTHER" id="PTHR43833:SF7">
    <property type="entry name" value="KTR SYSTEM POTASSIUM UPTAKE PROTEIN C"/>
    <property type="match status" value="1"/>
</dbReference>
<reference evidence="3 4" key="1">
    <citation type="submission" date="2019-07" db="EMBL/GenBank/DDBJ databases">
        <title>Genomic Encyclopedia of Type Strains, Phase I: the one thousand microbial genomes (KMG-I) project.</title>
        <authorList>
            <person name="Kyrpides N."/>
        </authorList>
    </citation>
    <scope>NUCLEOTIDE SEQUENCE [LARGE SCALE GENOMIC DNA]</scope>
    <source>
        <strain evidence="3 4">DSM 13558</strain>
    </source>
</reference>
<dbReference type="Pfam" id="PF02254">
    <property type="entry name" value="TrkA_N"/>
    <property type="match status" value="1"/>
</dbReference>
<dbReference type="OrthoDB" id="9776294at2"/>
<dbReference type="Gene3D" id="3.30.70.1450">
    <property type="entry name" value="Regulator of K+ conductance, C-terminal domain"/>
    <property type="match status" value="1"/>
</dbReference>